<keyword evidence="2 10" id="KW-0963">Cytoplasm</keyword>
<comment type="function">
    <text evidence="10">Catalyzes the reversible formation of acyl-phosphate (acyl-PO(4)) from acyl-[acyl-carrier-protein] (acyl-ACP). This enzyme utilizes acyl-ACP as fatty acyl donor, but not acyl-CoA.</text>
</comment>
<dbReference type="SUPFAM" id="SSF53659">
    <property type="entry name" value="Isocitrate/Isopropylmalate dehydrogenase-like"/>
    <property type="match status" value="1"/>
</dbReference>
<keyword evidence="5 10" id="KW-0443">Lipid metabolism</keyword>
<evidence type="ECO:0000313" key="11">
    <source>
        <dbReference type="EMBL" id="MCI2242252.1"/>
    </source>
</evidence>
<sequence length="334" mass="34091">MAENVTITVDALGGDDAPGVVLAGVEQALAADPDLTVVLCGPAEVVGPFADAHGRCEAQATTESIAMDEHPANAVRRKKDSSIVVGCRLVKEGRADGFFSAGSTGACLAAATLVMGRVKGVKRPALGQVLPAYGRPVLLLDVGANADCKADYLLQFAQMGAVYAREIMGVPAPRVGLLNIGEEDAKGSVFAQEANALLRAELPEFAGNAEGRDILAGSFDVVVTDGFTGNVCLKTIEGTSSVLFRYMKDALMASAKGKLGALLVKGDLAELKGRLSPDTHGGAPLLGVRGACVVGHGSSSAEAVKNGVLATARTVRSHVSEVIAAAVAEDGERA</sequence>
<evidence type="ECO:0000256" key="6">
    <source>
        <dbReference type="ARBA" id="ARBA00023209"/>
    </source>
</evidence>
<dbReference type="Gene3D" id="3.40.718.10">
    <property type="entry name" value="Isopropylmalate Dehydrogenase"/>
    <property type="match status" value="1"/>
</dbReference>
<dbReference type="GO" id="GO:0043811">
    <property type="term" value="F:phosphate:acyl-[acyl carrier protein] acyltransferase activity"/>
    <property type="evidence" value="ECO:0007669"/>
    <property type="project" value="UniProtKB-EC"/>
</dbReference>
<comment type="similarity">
    <text evidence="10">Belongs to the PlsX family.</text>
</comment>
<dbReference type="PIRSF" id="PIRSF002465">
    <property type="entry name" value="Phsphlp_syn_PlsX"/>
    <property type="match status" value="1"/>
</dbReference>
<evidence type="ECO:0000256" key="9">
    <source>
        <dbReference type="ARBA" id="ARBA00046608"/>
    </source>
</evidence>
<keyword evidence="4 10" id="KW-0808">Transferase</keyword>
<accession>A0ABS9WIH0</accession>
<dbReference type="PANTHER" id="PTHR30100:SF1">
    <property type="entry name" value="PHOSPHATE ACYLTRANSFERASE"/>
    <property type="match status" value="1"/>
</dbReference>
<evidence type="ECO:0000256" key="3">
    <source>
        <dbReference type="ARBA" id="ARBA00022516"/>
    </source>
</evidence>
<keyword evidence="6 10" id="KW-0594">Phospholipid biosynthesis</keyword>
<keyword evidence="3 10" id="KW-0444">Lipid biosynthesis</keyword>
<dbReference type="RefSeq" id="WP_242165293.1">
    <property type="nucleotide sequence ID" value="NZ_JAJMLW010000002.1"/>
</dbReference>
<reference evidence="11" key="1">
    <citation type="submission" date="2021-11" db="EMBL/GenBank/DDBJ databases">
        <title>A Novel Adlercreutzia Species, isolated from a Allomyrina dichotoma larva feces.</title>
        <authorList>
            <person name="Suh M.K."/>
        </authorList>
    </citation>
    <scope>NUCLEOTIDE SEQUENCE</scope>
    <source>
        <strain evidence="11">JBNU-10</strain>
    </source>
</reference>
<comment type="subcellular location">
    <subcellularLocation>
        <location evidence="10">Cytoplasm</location>
    </subcellularLocation>
    <text evidence="10">Associated with the membrane possibly through PlsY.</text>
</comment>
<evidence type="ECO:0000313" key="12">
    <source>
        <dbReference type="Proteomes" id="UP001430755"/>
    </source>
</evidence>
<evidence type="ECO:0000256" key="1">
    <source>
        <dbReference type="ARBA" id="ARBA00001232"/>
    </source>
</evidence>
<dbReference type="EMBL" id="JAJMLW010000002">
    <property type="protein sequence ID" value="MCI2242252.1"/>
    <property type="molecule type" value="Genomic_DNA"/>
</dbReference>
<dbReference type="InterPro" id="IPR003664">
    <property type="entry name" value="FA_synthesis"/>
</dbReference>
<dbReference type="HAMAP" id="MF_00019">
    <property type="entry name" value="PlsX"/>
    <property type="match status" value="1"/>
</dbReference>
<comment type="caution">
    <text evidence="11">The sequence shown here is derived from an EMBL/GenBank/DDBJ whole genome shotgun (WGS) entry which is preliminary data.</text>
</comment>
<comment type="catalytic activity">
    <reaction evidence="1 10">
        <text>a fatty acyl-[ACP] + phosphate = an acyl phosphate + holo-[ACP]</text>
        <dbReference type="Rhea" id="RHEA:42292"/>
        <dbReference type="Rhea" id="RHEA-COMP:9685"/>
        <dbReference type="Rhea" id="RHEA-COMP:14125"/>
        <dbReference type="ChEBI" id="CHEBI:43474"/>
        <dbReference type="ChEBI" id="CHEBI:59918"/>
        <dbReference type="ChEBI" id="CHEBI:64479"/>
        <dbReference type="ChEBI" id="CHEBI:138651"/>
        <dbReference type="EC" id="2.3.1.274"/>
    </reaction>
</comment>
<keyword evidence="11" id="KW-0012">Acyltransferase</keyword>
<comment type="subunit">
    <text evidence="9 10">Homodimer. Probably interacts with PlsY.</text>
</comment>
<gene>
    <name evidence="10 11" type="primary">plsX</name>
    <name evidence="11" type="ORF">LPT13_07805</name>
</gene>
<keyword evidence="7 10" id="KW-1208">Phospholipid metabolism</keyword>
<protein>
    <recommendedName>
        <fullName evidence="8 10">Phosphate acyltransferase</fullName>
        <ecNumber evidence="8 10">2.3.1.274</ecNumber>
    </recommendedName>
    <alternativeName>
        <fullName evidence="10">Acyl-ACP phosphotransacylase</fullName>
    </alternativeName>
    <alternativeName>
        <fullName evidence="10">Acyl-[acyl-carrier-protein]--phosphate acyltransferase</fullName>
    </alternativeName>
    <alternativeName>
        <fullName evidence="10">Phosphate-acyl-ACP acyltransferase</fullName>
    </alternativeName>
</protein>
<evidence type="ECO:0000256" key="10">
    <source>
        <dbReference type="HAMAP-Rule" id="MF_00019"/>
    </source>
</evidence>
<evidence type="ECO:0000256" key="8">
    <source>
        <dbReference type="ARBA" id="ARBA00024069"/>
    </source>
</evidence>
<evidence type="ECO:0000256" key="5">
    <source>
        <dbReference type="ARBA" id="ARBA00023098"/>
    </source>
</evidence>
<organism evidence="11 12">
    <name type="scientific">Adlercreutzia faecimuris</name>
    <dbReference type="NCBI Taxonomy" id="2897341"/>
    <lineage>
        <taxon>Bacteria</taxon>
        <taxon>Bacillati</taxon>
        <taxon>Actinomycetota</taxon>
        <taxon>Coriobacteriia</taxon>
        <taxon>Eggerthellales</taxon>
        <taxon>Eggerthellaceae</taxon>
        <taxon>Adlercreutzia</taxon>
    </lineage>
</organism>
<dbReference type="Pfam" id="PF02504">
    <property type="entry name" value="FA_synthesis"/>
    <property type="match status" value="1"/>
</dbReference>
<evidence type="ECO:0000256" key="2">
    <source>
        <dbReference type="ARBA" id="ARBA00022490"/>
    </source>
</evidence>
<dbReference type="PANTHER" id="PTHR30100">
    <property type="entry name" value="FATTY ACID/PHOSPHOLIPID SYNTHESIS PROTEIN PLSX"/>
    <property type="match status" value="1"/>
</dbReference>
<comment type="pathway">
    <text evidence="10">Lipid metabolism; phospholipid metabolism.</text>
</comment>
<proteinExistence type="inferred from homology"/>
<dbReference type="Proteomes" id="UP001430755">
    <property type="component" value="Unassembled WGS sequence"/>
</dbReference>
<name>A0ABS9WIH0_9ACTN</name>
<dbReference type="NCBIfam" id="TIGR00182">
    <property type="entry name" value="plsX"/>
    <property type="match status" value="1"/>
</dbReference>
<dbReference type="InterPro" id="IPR012281">
    <property type="entry name" value="Phospholipid_synth_PlsX-like"/>
</dbReference>
<evidence type="ECO:0000256" key="7">
    <source>
        <dbReference type="ARBA" id="ARBA00023264"/>
    </source>
</evidence>
<evidence type="ECO:0000256" key="4">
    <source>
        <dbReference type="ARBA" id="ARBA00022679"/>
    </source>
</evidence>
<dbReference type="EC" id="2.3.1.274" evidence="8 10"/>
<keyword evidence="12" id="KW-1185">Reference proteome</keyword>